<evidence type="ECO:0000256" key="1">
    <source>
        <dbReference type="ARBA" id="ARBA00004613"/>
    </source>
</evidence>
<sequence length="281" mass="30184">MGKKRVYMASGISEATLVVLIAHQAIKMFCLLVVLTLVPFVTTQFPTFGRGGRFNSGGNFGRGFAGESSFGGSERGYYVRGRLLCGPQGLAGVRVSIWENRDVIGSGGGRFNSGGNFGRGFAGESSFGGSERGYYVRGRLLCGPQGLAGVRVSIWENRGDNSPYIYEEIMTEDSGSFYVRAESRNTGGFNNGGSAGQLILTINHNCEGRRQMSFELPQSYYNYGGATTRTFDIGTINLEARYSGEESNSFSGGNLGDGRRDNFRTRTGNINGGFGGVPTEV</sequence>
<feature type="compositionally biased region" description="Gly residues" evidence="5">
    <location>
        <begin position="270"/>
        <end position="281"/>
    </location>
</feature>
<dbReference type="EMBL" id="KN549762">
    <property type="protein sequence ID" value="KHJ96101.1"/>
    <property type="molecule type" value="Genomic_DNA"/>
</dbReference>
<evidence type="ECO:0000313" key="8">
    <source>
        <dbReference type="Proteomes" id="UP000053660"/>
    </source>
</evidence>
<comment type="similarity">
    <text evidence="2">Belongs to the nematode transthyretin-like family.</text>
</comment>
<evidence type="ECO:0000256" key="3">
    <source>
        <dbReference type="ARBA" id="ARBA00022525"/>
    </source>
</evidence>
<proteinExistence type="inferred from homology"/>
<keyword evidence="6" id="KW-0812">Transmembrane</keyword>
<evidence type="ECO:0000256" key="5">
    <source>
        <dbReference type="SAM" id="MobiDB-lite"/>
    </source>
</evidence>
<comment type="subcellular location">
    <subcellularLocation>
        <location evidence="1">Secreted</location>
    </subcellularLocation>
</comment>
<dbReference type="GO" id="GO:0005576">
    <property type="term" value="C:extracellular region"/>
    <property type="evidence" value="ECO:0007669"/>
    <property type="project" value="UniProtKB-SubCell"/>
</dbReference>
<dbReference type="Proteomes" id="UP000053660">
    <property type="component" value="Unassembled WGS sequence"/>
</dbReference>
<organism evidence="7 8">
    <name type="scientific">Oesophagostomum dentatum</name>
    <name type="common">Nodular worm</name>
    <dbReference type="NCBI Taxonomy" id="61180"/>
    <lineage>
        <taxon>Eukaryota</taxon>
        <taxon>Metazoa</taxon>
        <taxon>Ecdysozoa</taxon>
        <taxon>Nematoda</taxon>
        <taxon>Chromadorea</taxon>
        <taxon>Rhabditida</taxon>
        <taxon>Rhabditina</taxon>
        <taxon>Rhabditomorpha</taxon>
        <taxon>Strongyloidea</taxon>
        <taxon>Strongylidae</taxon>
        <taxon>Oesophagostomum</taxon>
    </lineage>
</organism>
<feature type="region of interest" description="Disordered" evidence="5">
    <location>
        <begin position="245"/>
        <end position="281"/>
    </location>
</feature>
<keyword evidence="6" id="KW-0472">Membrane</keyword>
<evidence type="ECO:0000256" key="4">
    <source>
        <dbReference type="ARBA" id="ARBA00022729"/>
    </source>
</evidence>
<keyword evidence="3" id="KW-0964">Secreted</keyword>
<dbReference type="InterPro" id="IPR038479">
    <property type="entry name" value="Transthyretin-like_sf"/>
</dbReference>
<keyword evidence="6" id="KW-1133">Transmembrane helix</keyword>
<dbReference type="PANTHER" id="PTHR21700">
    <property type="entry name" value="TRANSTHYRETIN-LIKE FAMILY PROTEIN-RELATED"/>
    <property type="match status" value="1"/>
</dbReference>
<feature type="transmembrane region" description="Helical" evidence="6">
    <location>
        <begin position="12"/>
        <end position="38"/>
    </location>
</feature>
<dbReference type="InterPro" id="IPR001534">
    <property type="entry name" value="Transthyretin-like"/>
</dbReference>
<dbReference type="AlphaFoldDB" id="A0A0B1TJ45"/>
<dbReference type="Pfam" id="PF01060">
    <property type="entry name" value="TTR-52"/>
    <property type="match status" value="1"/>
</dbReference>
<keyword evidence="8" id="KW-1185">Reference proteome</keyword>
<dbReference type="GO" id="GO:0009986">
    <property type="term" value="C:cell surface"/>
    <property type="evidence" value="ECO:0007669"/>
    <property type="project" value="InterPro"/>
</dbReference>
<reference evidence="7 8" key="1">
    <citation type="submission" date="2014-03" db="EMBL/GenBank/DDBJ databases">
        <title>Draft genome of the hookworm Oesophagostomum dentatum.</title>
        <authorList>
            <person name="Mitreva M."/>
        </authorList>
    </citation>
    <scope>NUCLEOTIDE SEQUENCE [LARGE SCALE GENOMIC DNA]</scope>
    <source>
        <strain evidence="7 8">OD-Hann</strain>
    </source>
</reference>
<evidence type="ECO:0000256" key="2">
    <source>
        <dbReference type="ARBA" id="ARBA00010112"/>
    </source>
</evidence>
<accession>A0A0B1TJ45</accession>
<evidence type="ECO:0000313" key="7">
    <source>
        <dbReference type="EMBL" id="KHJ96101.1"/>
    </source>
</evidence>
<keyword evidence="4" id="KW-0732">Signal</keyword>
<name>A0A0B1TJ45_OESDE</name>
<dbReference type="PANTHER" id="PTHR21700:SF23">
    <property type="entry name" value="TRANSTHYRETIN-LIKE FAMILY PROTEIN"/>
    <property type="match status" value="1"/>
</dbReference>
<gene>
    <name evidence="7" type="ORF">OESDEN_03940</name>
</gene>
<protein>
    <submittedName>
        <fullName evidence="7">Transthyretin-like family protein</fullName>
    </submittedName>
</protein>
<evidence type="ECO:0000256" key="6">
    <source>
        <dbReference type="SAM" id="Phobius"/>
    </source>
</evidence>
<dbReference type="Gene3D" id="2.60.40.3330">
    <property type="match status" value="1"/>
</dbReference>